<dbReference type="EMBL" id="JAKIKS010000053">
    <property type="protein sequence ID" value="MCL1125579.1"/>
    <property type="molecule type" value="Genomic_DNA"/>
</dbReference>
<dbReference type="Proteomes" id="UP001203423">
    <property type="component" value="Unassembled WGS sequence"/>
</dbReference>
<feature type="transmembrane region" description="Helical" evidence="1">
    <location>
        <begin position="48"/>
        <end position="74"/>
    </location>
</feature>
<keyword evidence="3" id="KW-1185">Reference proteome</keyword>
<gene>
    <name evidence="2" type="ORF">L2764_14115</name>
</gene>
<reference evidence="2 3" key="1">
    <citation type="submission" date="2022-01" db="EMBL/GenBank/DDBJ databases">
        <title>Whole genome-based taxonomy of the Shewanellaceae.</title>
        <authorList>
            <person name="Martin-Rodriguez A.J."/>
        </authorList>
    </citation>
    <scope>NUCLEOTIDE SEQUENCE [LARGE SCALE GENOMIC DNA]</scope>
    <source>
        <strain evidence="2 3">DSM 17177</strain>
    </source>
</reference>
<proteinExistence type="predicted"/>
<name>A0ABT0LD25_9GAMM</name>
<keyword evidence="1" id="KW-0812">Transmembrane</keyword>
<keyword evidence="1" id="KW-0472">Membrane</keyword>
<accession>A0ABT0LD25</accession>
<evidence type="ECO:0000313" key="3">
    <source>
        <dbReference type="Proteomes" id="UP001203423"/>
    </source>
</evidence>
<evidence type="ECO:0008006" key="4">
    <source>
        <dbReference type="Google" id="ProtNLM"/>
    </source>
</evidence>
<keyword evidence="1" id="KW-1133">Transmembrane helix</keyword>
<comment type="caution">
    <text evidence="2">The sequence shown here is derived from an EMBL/GenBank/DDBJ whole genome shotgun (WGS) entry which is preliminary data.</text>
</comment>
<dbReference type="RefSeq" id="WP_248940889.1">
    <property type="nucleotide sequence ID" value="NZ_JAKIKS010000053.1"/>
</dbReference>
<evidence type="ECO:0000256" key="1">
    <source>
        <dbReference type="SAM" id="Phobius"/>
    </source>
</evidence>
<sequence length="131" mass="14264">MIVPVPVPAPRPASPPPRFTACHTVTHQWELQTKALGSLRGCQYSSQLSGICVVTFGLIVPLGSLIVSGSVYVVGNSLHWLEYQGRCDDGAIQQGLALFKMSETQADEPQKDDLEFKVDTISQKRLKNGVL</sequence>
<organism evidence="2 3">
    <name type="scientific">Shewanella surugensis</name>
    <dbReference type="NCBI Taxonomy" id="212020"/>
    <lineage>
        <taxon>Bacteria</taxon>
        <taxon>Pseudomonadati</taxon>
        <taxon>Pseudomonadota</taxon>
        <taxon>Gammaproteobacteria</taxon>
        <taxon>Alteromonadales</taxon>
        <taxon>Shewanellaceae</taxon>
        <taxon>Shewanella</taxon>
    </lineage>
</organism>
<protein>
    <recommendedName>
        <fullName evidence="4">Transmembrane protein</fullName>
    </recommendedName>
</protein>
<evidence type="ECO:0000313" key="2">
    <source>
        <dbReference type="EMBL" id="MCL1125579.1"/>
    </source>
</evidence>